<dbReference type="AlphaFoldDB" id="A0A6M3JT26"/>
<reference evidence="1" key="1">
    <citation type="submission" date="2020-03" db="EMBL/GenBank/DDBJ databases">
        <title>The deep terrestrial virosphere.</title>
        <authorList>
            <person name="Holmfeldt K."/>
            <person name="Nilsson E."/>
            <person name="Simone D."/>
            <person name="Lopez-Fernandez M."/>
            <person name="Wu X."/>
            <person name="de Brujin I."/>
            <person name="Lundin D."/>
            <person name="Andersson A."/>
            <person name="Bertilsson S."/>
            <person name="Dopson M."/>
        </authorList>
    </citation>
    <scope>NUCLEOTIDE SEQUENCE</scope>
    <source>
        <strain evidence="1">MM415A02941</strain>
    </source>
</reference>
<proteinExistence type="predicted"/>
<dbReference type="EMBL" id="MT141919">
    <property type="protein sequence ID" value="QJA72035.1"/>
    <property type="molecule type" value="Genomic_DNA"/>
</dbReference>
<organism evidence="1">
    <name type="scientific">viral metagenome</name>
    <dbReference type="NCBI Taxonomy" id="1070528"/>
    <lineage>
        <taxon>unclassified sequences</taxon>
        <taxon>metagenomes</taxon>
        <taxon>organismal metagenomes</taxon>
    </lineage>
</organism>
<name>A0A6M3JT26_9ZZZZ</name>
<protein>
    <submittedName>
        <fullName evidence="1">Uncharacterized protein</fullName>
    </submittedName>
</protein>
<accession>A0A6M3JT26</accession>
<gene>
    <name evidence="1" type="ORF">MM415A02941_0003</name>
</gene>
<sequence>MSMPFLEKLLKRGTTSTELSAQGTDAGEKLVAPGAAEYEELTRQGYSFHVTSTTATASVVALPTRAAGIAMSNADEDGGKSIIIDAIYAINIVGHGSLGQFGLICVLGQTDVAMMARTLIPRKNNGGGPSYDSIANVAAGGSTVLDAVTGVAIGWIPMGTSASQSVISLPGVVLWAPVDGRIIIPPGRAFGVNVIGNNATNTFNCGIVWHEKQLTLG</sequence>
<evidence type="ECO:0000313" key="1">
    <source>
        <dbReference type="EMBL" id="QJA72035.1"/>
    </source>
</evidence>